<evidence type="ECO:0000313" key="4">
    <source>
        <dbReference type="Proteomes" id="UP000366872"/>
    </source>
</evidence>
<dbReference type="PROSITE" id="PS00166">
    <property type="entry name" value="ENOYL_COA_HYDRATASE"/>
    <property type="match status" value="1"/>
</dbReference>
<dbReference type="Pfam" id="PF00378">
    <property type="entry name" value="ECH_1"/>
    <property type="match status" value="1"/>
</dbReference>
<dbReference type="AlphaFoldDB" id="A0A6C2U273"/>
<name>A0A6C2U273_PONDE</name>
<dbReference type="InterPro" id="IPR018376">
    <property type="entry name" value="Enoyl-CoA_hyd/isom_CS"/>
</dbReference>
<proteinExistence type="inferred from homology"/>
<comment type="similarity">
    <text evidence="1 2">Belongs to the enoyl-CoA hydratase/isomerase family.</text>
</comment>
<gene>
    <name evidence="3" type="primary">crt</name>
    <name evidence="3" type="ORF">PDESU_02534</name>
</gene>
<dbReference type="CDD" id="cd06558">
    <property type="entry name" value="crotonase-like"/>
    <property type="match status" value="1"/>
</dbReference>
<dbReference type="Gene3D" id="3.90.226.10">
    <property type="entry name" value="2-enoyl-CoA Hydratase, Chain A, domain 1"/>
    <property type="match status" value="1"/>
</dbReference>
<protein>
    <submittedName>
        <fullName evidence="3">Short-chain-enoyl-CoA hydratase</fullName>
    </submittedName>
</protein>
<dbReference type="GO" id="GO:0006635">
    <property type="term" value="P:fatty acid beta-oxidation"/>
    <property type="evidence" value="ECO:0007669"/>
    <property type="project" value="TreeGrafter"/>
</dbReference>
<accession>A0A6C2U273</accession>
<reference evidence="3 4" key="1">
    <citation type="submission" date="2019-04" db="EMBL/GenBank/DDBJ databases">
        <authorList>
            <person name="Van Vliet M D."/>
        </authorList>
    </citation>
    <scope>NUCLEOTIDE SEQUENCE [LARGE SCALE GENOMIC DNA]</scope>
    <source>
        <strain evidence="3 4">F1</strain>
    </source>
</reference>
<dbReference type="InterPro" id="IPR001753">
    <property type="entry name" value="Enoyl-CoA_hydra/iso"/>
</dbReference>
<dbReference type="PANTHER" id="PTHR11941:SF54">
    <property type="entry name" value="ENOYL-COA HYDRATASE, MITOCHONDRIAL"/>
    <property type="match status" value="1"/>
</dbReference>
<evidence type="ECO:0000256" key="2">
    <source>
        <dbReference type="RuleBase" id="RU003707"/>
    </source>
</evidence>
<dbReference type="Proteomes" id="UP000366872">
    <property type="component" value="Unassembled WGS sequence"/>
</dbReference>
<dbReference type="EMBL" id="CAAHFG010000001">
    <property type="protein sequence ID" value="VGO13977.1"/>
    <property type="molecule type" value="Genomic_DNA"/>
</dbReference>
<dbReference type="SUPFAM" id="SSF52096">
    <property type="entry name" value="ClpP/crotonase"/>
    <property type="match status" value="1"/>
</dbReference>
<evidence type="ECO:0000313" key="3">
    <source>
        <dbReference type="EMBL" id="VGO13977.1"/>
    </source>
</evidence>
<dbReference type="PANTHER" id="PTHR11941">
    <property type="entry name" value="ENOYL-COA HYDRATASE-RELATED"/>
    <property type="match status" value="1"/>
</dbReference>
<keyword evidence="4" id="KW-1185">Reference proteome</keyword>
<sequence>MSMNKTQVTYEVENGIGTLLLVPPEGKPLTLDGEVMVELEQAIAGLAAEAPRMVWVRSMSERFFCVGANLNVLQNTNEETIVPWVMQGHRVLNMLEDLSMPVVAVVEGYAMGGGLELAMACDLIFAADGAKLAQSEAGLGFIPGWGGTRRLAGRIGVAKAKYYYYSGAMIDAPKAAEIGLVDFVGSKEEIEAERGRFSTAVAANNSNSLTQFKTILNQQERAARDENAAVEAFRSISCLQDPDTKQRLHDFLTKKGKKV</sequence>
<evidence type="ECO:0000256" key="1">
    <source>
        <dbReference type="ARBA" id="ARBA00005254"/>
    </source>
</evidence>
<dbReference type="InterPro" id="IPR029045">
    <property type="entry name" value="ClpP/crotonase-like_dom_sf"/>
</dbReference>
<dbReference type="GO" id="GO:0003824">
    <property type="term" value="F:catalytic activity"/>
    <property type="evidence" value="ECO:0007669"/>
    <property type="project" value="InterPro"/>
</dbReference>
<organism evidence="3 4">
    <name type="scientific">Pontiella desulfatans</name>
    <dbReference type="NCBI Taxonomy" id="2750659"/>
    <lineage>
        <taxon>Bacteria</taxon>
        <taxon>Pseudomonadati</taxon>
        <taxon>Kiritimatiellota</taxon>
        <taxon>Kiritimatiellia</taxon>
        <taxon>Kiritimatiellales</taxon>
        <taxon>Pontiellaceae</taxon>
        <taxon>Pontiella</taxon>
    </lineage>
</organism>